<keyword evidence="1" id="KW-0812">Transmembrane</keyword>
<reference evidence="2 3" key="1">
    <citation type="submission" date="2016-03" db="EMBL/GenBank/DDBJ databases">
        <authorList>
            <person name="Ploux O."/>
        </authorList>
    </citation>
    <scope>NUCLEOTIDE SEQUENCE [LARGE SCALE GENOMIC DNA]</scope>
    <source>
        <strain evidence="2 3">EC13</strain>
    </source>
</reference>
<evidence type="ECO:0000313" key="3">
    <source>
        <dbReference type="Proteomes" id="UP000075799"/>
    </source>
</evidence>
<comment type="caution">
    <text evidence="2">The sequence shown here is derived from an EMBL/GenBank/DDBJ whole genome shotgun (WGS) entry which is preliminary data.</text>
</comment>
<evidence type="ECO:0000313" key="2">
    <source>
        <dbReference type="EMBL" id="KYG67786.1"/>
    </source>
</evidence>
<keyword evidence="1" id="KW-1133">Transmembrane helix</keyword>
<dbReference type="Proteomes" id="UP000075799">
    <property type="component" value="Unassembled WGS sequence"/>
</dbReference>
<dbReference type="EMBL" id="LUKD01000001">
    <property type="protein sequence ID" value="KYG67786.1"/>
    <property type="molecule type" value="Genomic_DNA"/>
</dbReference>
<protein>
    <submittedName>
        <fullName evidence="2">Uncharacterized protein</fullName>
    </submittedName>
</protein>
<name>A0A161PST3_BDEBC</name>
<evidence type="ECO:0000256" key="1">
    <source>
        <dbReference type="SAM" id="Phobius"/>
    </source>
</evidence>
<dbReference type="AlphaFoldDB" id="A0A161PST3"/>
<gene>
    <name evidence="2" type="ORF">AZI87_00440</name>
</gene>
<organism evidence="2 3">
    <name type="scientific">Bdellovibrio bacteriovorus</name>
    <dbReference type="NCBI Taxonomy" id="959"/>
    <lineage>
        <taxon>Bacteria</taxon>
        <taxon>Pseudomonadati</taxon>
        <taxon>Bdellovibrionota</taxon>
        <taxon>Bdellovibrionia</taxon>
        <taxon>Bdellovibrionales</taxon>
        <taxon>Pseudobdellovibrionaceae</taxon>
        <taxon>Bdellovibrio</taxon>
    </lineage>
</organism>
<feature type="transmembrane region" description="Helical" evidence="1">
    <location>
        <begin position="12"/>
        <end position="33"/>
    </location>
</feature>
<proteinExistence type="predicted"/>
<accession>A0A161PST3</accession>
<sequence>MTLGILVEKSSGFGIVIGPGGFMKAILTILFLLPTVTFAEVVQGNMEVVARSEYPQYGAACTYEGTQNYIYPKSSRTISLEVMGDQVKVPVSAVGTVNCSSSFAGFPHEVIVPLGSTVEYPMLPPFLTDLATLSLSVSVSKIKDKFLVQVRCDYSHRCGLNGFDEVTMSQVTPPQNFVMVECECWGRANAYQVNYFTNLAAEAVSAVRAHAQVQRKCQQKIGYRSVELRNCRNVR</sequence>
<keyword evidence="1" id="KW-0472">Membrane</keyword>